<keyword evidence="2" id="KW-0804">Transcription</keyword>
<keyword evidence="3" id="KW-0539">Nucleus</keyword>
<evidence type="ECO:0000256" key="3">
    <source>
        <dbReference type="ARBA" id="ARBA00023242"/>
    </source>
</evidence>
<comment type="subcellular location">
    <subcellularLocation>
        <location evidence="1">Nucleus</location>
    </subcellularLocation>
</comment>
<sequence>MAGSLQNNAQLGMSTDLRFIVSYGGDFVKVDDEWKWEGNETTSLLVPSNITVEGLVVRLMEKLRIHPSTQIKLKFKVPNMNGPVPPMKIQDNDDLNYYITFHKENALYVSLCKTEVPNGLHTVRETEIEDLTFVTKEDIEQIHLEARHQWLHPAEICEILRNYKKLIRSPEPPNKPPSGSLFLFDRNVVRNFRKDGHNWRKKKDGKTVKEANEKLKVGGIDAVHCYYAHGEEDQNFRRRIYWMLEEGLSHIVLVHYLEAKENRTNFNRVRESEVIPDSQKQRENIRNSEVDSSVFSESGTYNYEVHCQQQSPGFQPCDNLSQPMVKKMRVDSIPYCDVPISGDRQGQCSDITVQNVESNTQRGKNKNVMVQSCENVVYSNTDGWKLHGNSRHDPYSKIHDVNNEELYDTMGPCNTYPSNQNKHPMRSDHQKQDGLDGLPREGLKMLGNFDRWESEFGDVTGSRPCSETIAIEGGSDSFISAQVPLDNNILDRSPYRDPHYSHFMPRNFLSSQDDLSGYSFENEDVDVEPQIVQIRGSGRAYPVSGLPPPPAPCPPPPAPCPPPPPRAPCCPPRPRAPYCPPRATCPDAYPCSGFQRSNFPAEMMSDSPLFHCEFPQKTGSEPMRTLAILFIFLVGLKICFGFLFM</sequence>
<keyword evidence="4" id="KW-0812">Transmembrane</keyword>
<keyword evidence="4" id="KW-1133">Transmembrane helix</keyword>
<organism evidence="6 7">
    <name type="scientific">Olea europaea subsp. europaea</name>
    <dbReference type="NCBI Taxonomy" id="158383"/>
    <lineage>
        <taxon>Eukaryota</taxon>
        <taxon>Viridiplantae</taxon>
        <taxon>Streptophyta</taxon>
        <taxon>Embryophyta</taxon>
        <taxon>Tracheophyta</taxon>
        <taxon>Spermatophyta</taxon>
        <taxon>Magnoliopsida</taxon>
        <taxon>eudicotyledons</taxon>
        <taxon>Gunneridae</taxon>
        <taxon>Pentapetalae</taxon>
        <taxon>asterids</taxon>
        <taxon>lamiids</taxon>
        <taxon>Lamiales</taxon>
        <taxon>Oleaceae</taxon>
        <taxon>Oleeae</taxon>
        <taxon>Olea</taxon>
    </lineage>
</organism>
<evidence type="ECO:0000256" key="2">
    <source>
        <dbReference type="ARBA" id="ARBA00023163"/>
    </source>
</evidence>
<evidence type="ECO:0000259" key="5">
    <source>
        <dbReference type="PROSITE" id="PS51437"/>
    </source>
</evidence>
<name>A0A8S0VFS2_OLEEU</name>
<evidence type="ECO:0000256" key="1">
    <source>
        <dbReference type="ARBA" id="ARBA00004123"/>
    </source>
</evidence>
<dbReference type="InterPro" id="IPR005559">
    <property type="entry name" value="CG-1_dom"/>
</dbReference>
<comment type="caution">
    <text evidence="6">The sequence shown here is derived from an EMBL/GenBank/DDBJ whole genome shotgun (WGS) entry which is preliminary data.</text>
</comment>
<gene>
    <name evidence="6" type="ORF">OLEA9_A116263</name>
</gene>
<evidence type="ECO:0000313" key="6">
    <source>
        <dbReference type="EMBL" id="CAA3029835.1"/>
    </source>
</evidence>
<feature type="domain" description="CG-1" evidence="5">
    <location>
        <begin position="139"/>
        <end position="265"/>
    </location>
</feature>
<dbReference type="SMART" id="SM01076">
    <property type="entry name" value="CG-1"/>
    <property type="match status" value="1"/>
</dbReference>
<dbReference type="Gramene" id="OE9A116263T1">
    <property type="protein sequence ID" value="OE9A116263C1"/>
    <property type="gene ID" value="OE9A116263"/>
</dbReference>
<dbReference type="GO" id="GO:0005634">
    <property type="term" value="C:nucleus"/>
    <property type="evidence" value="ECO:0007669"/>
    <property type="project" value="UniProtKB-SubCell"/>
</dbReference>
<dbReference type="PROSITE" id="PS51437">
    <property type="entry name" value="CG_1"/>
    <property type="match status" value="1"/>
</dbReference>
<feature type="transmembrane region" description="Helical" evidence="4">
    <location>
        <begin position="626"/>
        <end position="644"/>
    </location>
</feature>
<dbReference type="AlphaFoldDB" id="A0A8S0VFS2"/>
<dbReference type="GO" id="GO:0003690">
    <property type="term" value="F:double-stranded DNA binding"/>
    <property type="evidence" value="ECO:0007669"/>
    <property type="project" value="TreeGrafter"/>
</dbReference>
<protein>
    <submittedName>
        <fullName evidence="6">Calmodulin-binding transcription activator 3-like isoform X1</fullName>
    </submittedName>
</protein>
<accession>A0A8S0VFS2</accession>
<keyword evidence="7" id="KW-1185">Reference proteome</keyword>
<reference evidence="6 7" key="1">
    <citation type="submission" date="2019-12" db="EMBL/GenBank/DDBJ databases">
        <authorList>
            <person name="Alioto T."/>
            <person name="Alioto T."/>
            <person name="Gomez Garrido J."/>
        </authorList>
    </citation>
    <scope>NUCLEOTIDE SEQUENCE [LARGE SCALE GENOMIC DNA]</scope>
</reference>
<evidence type="ECO:0000313" key="7">
    <source>
        <dbReference type="Proteomes" id="UP000594638"/>
    </source>
</evidence>
<evidence type="ECO:0000256" key="4">
    <source>
        <dbReference type="SAM" id="Phobius"/>
    </source>
</evidence>
<dbReference type="PANTHER" id="PTHR23335:SF29">
    <property type="entry name" value="CALMODULIN-BINDING TRANSCRIPTION ACTIVATOR 1"/>
    <property type="match status" value="1"/>
</dbReference>
<dbReference type="Proteomes" id="UP000594638">
    <property type="component" value="Unassembled WGS sequence"/>
</dbReference>
<dbReference type="GO" id="GO:0003712">
    <property type="term" value="F:transcription coregulator activity"/>
    <property type="evidence" value="ECO:0007669"/>
    <property type="project" value="TreeGrafter"/>
</dbReference>
<dbReference type="PANTHER" id="PTHR23335">
    <property type="entry name" value="CALMODULIN-BINDING TRANSCRIPTION ACTIVATOR CAMTA"/>
    <property type="match status" value="1"/>
</dbReference>
<dbReference type="Pfam" id="PF03859">
    <property type="entry name" value="CG-1"/>
    <property type="match status" value="1"/>
</dbReference>
<dbReference type="OrthoDB" id="407555at2759"/>
<dbReference type="EMBL" id="CACTIH010009333">
    <property type="protein sequence ID" value="CAA3029835.1"/>
    <property type="molecule type" value="Genomic_DNA"/>
</dbReference>
<proteinExistence type="predicted"/>
<dbReference type="GO" id="GO:0006357">
    <property type="term" value="P:regulation of transcription by RNA polymerase II"/>
    <property type="evidence" value="ECO:0007669"/>
    <property type="project" value="TreeGrafter"/>
</dbReference>
<keyword evidence="4" id="KW-0472">Membrane</keyword>